<dbReference type="CDD" id="cd07990">
    <property type="entry name" value="LPLAT_LCLAT1-like"/>
    <property type="match status" value="1"/>
</dbReference>
<dbReference type="Pfam" id="PF01553">
    <property type="entry name" value="Acyltransferase"/>
    <property type="match status" value="1"/>
</dbReference>
<keyword evidence="7" id="KW-1185">Reference proteome</keyword>
<evidence type="ECO:0000256" key="1">
    <source>
        <dbReference type="ARBA" id="ARBA00008655"/>
    </source>
</evidence>
<feature type="transmembrane region" description="Helical" evidence="4">
    <location>
        <begin position="348"/>
        <end position="369"/>
    </location>
</feature>
<evidence type="ECO:0000259" key="5">
    <source>
        <dbReference type="SMART" id="SM00563"/>
    </source>
</evidence>
<feature type="domain" description="Phospholipid/glycerol acyltransferase" evidence="5">
    <location>
        <begin position="98"/>
        <end position="220"/>
    </location>
</feature>
<comment type="caution">
    <text evidence="6">The sequence shown here is derived from an EMBL/GenBank/DDBJ whole genome shotgun (WGS) entry which is preliminary data.</text>
</comment>
<evidence type="ECO:0000256" key="2">
    <source>
        <dbReference type="ARBA" id="ARBA00022679"/>
    </source>
</evidence>
<evidence type="ECO:0000313" key="7">
    <source>
        <dbReference type="Proteomes" id="UP001146120"/>
    </source>
</evidence>
<dbReference type="InterPro" id="IPR002123">
    <property type="entry name" value="Plipid/glycerol_acylTrfase"/>
</dbReference>
<keyword evidence="4" id="KW-0472">Membrane</keyword>
<reference evidence="6" key="1">
    <citation type="submission" date="2022-11" db="EMBL/GenBank/DDBJ databases">
        <authorList>
            <person name="Morgan W.R."/>
            <person name="Tartar A."/>
        </authorList>
    </citation>
    <scope>NUCLEOTIDE SEQUENCE</scope>
    <source>
        <strain evidence="6">ARSEF 373</strain>
    </source>
</reference>
<keyword evidence="2" id="KW-0808">Transferase</keyword>
<keyword evidence="4" id="KW-0812">Transmembrane</keyword>
<keyword evidence="3" id="KW-0012">Acyltransferase</keyword>
<evidence type="ECO:0000313" key="6">
    <source>
        <dbReference type="EMBL" id="DBA00298.1"/>
    </source>
</evidence>
<organism evidence="6 7">
    <name type="scientific">Lagenidium giganteum</name>
    <dbReference type="NCBI Taxonomy" id="4803"/>
    <lineage>
        <taxon>Eukaryota</taxon>
        <taxon>Sar</taxon>
        <taxon>Stramenopiles</taxon>
        <taxon>Oomycota</taxon>
        <taxon>Peronosporomycetes</taxon>
        <taxon>Pythiales</taxon>
        <taxon>Pythiaceae</taxon>
    </lineage>
</organism>
<evidence type="ECO:0000256" key="3">
    <source>
        <dbReference type="ARBA" id="ARBA00023315"/>
    </source>
</evidence>
<dbReference type="EMBL" id="DAKRPA010000066">
    <property type="protein sequence ID" value="DBA00298.1"/>
    <property type="molecule type" value="Genomic_DNA"/>
</dbReference>
<dbReference type="GO" id="GO:0016746">
    <property type="term" value="F:acyltransferase activity"/>
    <property type="evidence" value="ECO:0007669"/>
    <property type="project" value="UniProtKB-KW"/>
</dbReference>
<feature type="transmembrane region" description="Helical" evidence="4">
    <location>
        <begin position="12"/>
        <end position="40"/>
    </location>
</feature>
<dbReference type="PANTHER" id="PTHR10983">
    <property type="entry name" value="1-ACYLGLYCEROL-3-PHOSPHATE ACYLTRANSFERASE-RELATED"/>
    <property type="match status" value="1"/>
</dbReference>
<dbReference type="SMART" id="SM00563">
    <property type="entry name" value="PlsC"/>
    <property type="match status" value="1"/>
</dbReference>
<dbReference type="AlphaFoldDB" id="A0AAV2YZ00"/>
<gene>
    <name evidence="6" type="ORF">N0F65_001493</name>
</gene>
<evidence type="ECO:0000256" key="4">
    <source>
        <dbReference type="SAM" id="Phobius"/>
    </source>
</evidence>
<protein>
    <recommendedName>
        <fullName evidence="5">Phospholipid/glycerol acyltransferase domain-containing protein</fullName>
    </recommendedName>
</protein>
<sequence length="377" mass="43129">MAGQQSTVVWQGVCFLAAIIISGWTGVTMVLTPAFALAMIPGTAPYTHLIYRRISNFVQWMWMANVSFLLECLFGIDVVVHGSPELKAKEDEVFGERALWISNHRTRIDWMLLWSLALRTGSLSQLKIILKAPLKKAPIFGWAMQHFLFIFLRRNWAEDQEYLRKFLPFLAEKEPKASYLLFPEGTDLSDGNLEKSAAFAEKNGLPRRVYSLYPRTTGWNFMFPLLKSNLDAVYDVTMFYVDYVPNERPSEKALVSGRLPRAIHFYVERIPIEDIRSSEEELKAWVEARFKQKEEHLRVFYEENGRLPPNAVRLCTQPPTAMFVIAAAFWVALIALALQWAWTLGWWGIVYGIAVIVGYSASSIVYNGVDGFLVNIL</sequence>
<dbReference type="PANTHER" id="PTHR10983:SF16">
    <property type="entry name" value="LYSOCARDIOLIPIN ACYLTRANSFERASE 1"/>
    <property type="match status" value="1"/>
</dbReference>
<proteinExistence type="inferred from homology"/>
<keyword evidence="4" id="KW-1133">Transmembrane helix</keyword>
<dbReference type="SUPFAM" id="SSF69593">
    <property type="entry name" value="Glycerol-3-phosphate (1)-acyltransferase"/>
    <property type="match status" value="1"/>
</dbReference>
<dbReference type="InterPro" id="IPR032098">
    <property type="entry name" value="Acyltransf_C"/>
</dbReference>
<name>A0AAV2YZ00_9STRA</name>
<accession>A0AAV2YZ00</accession>
<dbReference type="Pfam" id="PF16076">
    <property type="entry name" value="Acyltransf_C"/>
    <property type="match status" value="1"/>
</dbReference>
<dbReference type="Proteomes" id="UP001146120">
    <property type="component" value="Unassembled WGS sequence"/>
</dbReference>
<comment type="similarity">
    <text evidence="1">Belongs to the 1-acyl-sn-glycerol-3-phosphate acyltransferase family.</text>
</comment>
<reference evidence="6" key="2">
    <citation type="journal article" date="2023" name="Microbiol Resour">
        <title>Decontamination and Annotation of the Draft Genome Sequence of the Oomycete Lagenidium giganteum ARSEF 373.</title>
        <authorList>
            <person name="Morgan W.R."/>
            <person name="Tartar A."/>
        </authorList>
    </citation>
    <scope>NUCLEOTIDE SEQUENCE</scope>
    <source>
        <strain evidence="6">ARSEF 373</strain>
    </source>
</reference>
<dbReference type="GO" id="GO:0012505">
    <property type="term" value="C:endomembrane system"/>
    <property type="evidence" value="ECO:0007669"/>
    <property type="project" value="TreeGrafter"/>
</dbReference>
<feature type="transmembrane region" description="Helical" evidence="4">
    <location>
        <begin position="321"/>
        <end position="342"/>
    </location>
</feature>